<evidence type="ECO:0000256" key="4">
    <source>
        <dbReference type="ARBA" id="ARBA00048267"/>
    </source>
</evidence>
<evidence type="ECO:0000259" key="8">
    <source>
        <dbReference type="PROSITE" id="PS50110"/>
    </source>
</evidence>
<feature type="active site" evidence="5 6">
    <location>
        <position position="164"/>
    </location>
</feature>
<dbReference type="GO" id="GO:0008984">
    <property type="term" value="F:protein-glutamate methylesterase activity"/>
    <property type="evidence" value="ECO:0007669"/>
    <property type="project" value="UniProtKB-UniRule"/>
</dbReference>
<dbReference type="PIRSF" id="PIRSF000876">
    <property type="entry name" value="RR_chemtxs_CheB"/>
    <property type="match status" value="1"/>
</dbReference>
<dbReference type="Pfam" id="PF01339">
    <property type="entry name" value="CheB_methylest"/>
    <property type="match status" value="1"/>
</dbReference>
<dbReference type="InterPro" id="IPR008248">
    <property type="entry name" value="CheB-like"/>
</dbReference>
<dbReference type="Gene3D" id="3.40.50.2300">
    <property type="match status" value="1"/>
</dbReference>
<dbReference type="CDD" id="cd16432">
    <property type="entry name" value="CheB_Rec"/>
    <property type="match status" value="1"/>
</dbReference>
<dbReference type="GO" id="GO:0006935">
    <property type="term" value="P:chemotaxis"/>
    <property type="evidence" value="ECO:0007669"/>
    <property type="project" value="UniProtKB-UniRule"/>
</dbReference>
<evidence type="ECO:0000313" key="10">
    <source>
        <dbReference type="EMBL" id="GEJ57105.1"/>
    </source>
</evidence>
<dbReference type="EC" id="3.1.1.61" evidence="5"/>
<comment type="domain">
    <text evidence="5">Contains a C-terminal catalytic domain, and an N-terminal region which modulates catalytic activity.</text>
</comment>
<comment type="subcellular location">
    <subcellularLocation>
        <location evidence="5">Cytoplasm</location>
    </subcellularLocation>
</comment>
<dbReference type="Proteomes" id="UP000503640">
    <property type="component" value="Unassembled WGS sequence"/>
</dbReference>
<dbReference type="InterPro" id="IPR011006">
    <property type="entry name" value="CheY-like_superfamily"/>
</dbReference>
<protein>
    <recommendedName>
        <fullName evidence="5">Protein-glutamate methylesterase/protein-glutamine glutaminase</fullName>
        <ecNumber evidence="5">3.1.1.61</ecNumber>
        <ecNumber evidence="5">3.5.1.44</ecNumber>
    </recommendedName>
</protein>
<comment type="caution">
    <text evidence="10">The sequence shown here is derived from an EMBL/GenBank/DDBJ whole genome shotgun (WGS) entry which is preliminary data.</text>
</comment>
<comment type="PTM">
    <text evidence="5">Phosphorylated by CheA. Phosphorylation of the N-terminal regulatory domain activates the methylesterase activity.</text>
</comment>
<evidence type="ECO:0000256" key="5">
    <source>
        <dbReference type="HAMAP-Rule" id="MF_00099"/>
    </source>
</evidence>
<reference evidence="11" key="1">
    <citation type="journal article" date="2020" name="Appl. Environ. Microbiol.">
        <title>Diazotrophic Anaeromyxobacter Isolates from Soils.</title>
        <authorList>
            <person name="Masuda Y."/>
            <person name="Yamanaka H."/>
            <person name="Xu Z.X."/>
            <person name="Shiratori Y."/>
            <person name="Aono T."/>
            <person name="Amachi S."/>
            <person name="Senoo K."/>
            <person name="Itoh H."/>
        </authorList>
    </citation>
    <scope>NUCLEOTIDE SEQUENCE [LARGE SCALE GENOMIC DNA]</scope>
    <source>
        <strain evidence="11">R267</strain>
    </source>
</reference>
<evidence type="ECO:0000256" key="3">
    <source>
        <dbReference type="ARBA" id="ARBA00022801"/>
    </source>
</evidence>
<dbReference type="RefSeq" id="WP_176064594.1">
    <property type="nucleotide sequence ID" value="NZ_BJTG01000004.1"/>
</dbReference>
<comment type="catalytic activity">
    <reaction evidence="4 5">
        <text>[protein]-L-glutamate 5-O-methyl ester + H2O = L-glutamyl-[protein] + methanol + H(+)</text>
        <dbReference type="Rhea" id="RHEA:23236"/>
        <dbReference type="Rhea" id="RHEA-COMP:10208"/>
        <dbReference type="Rhea" id="RHEA-COMP:10311"/>
        <dbReference type="ChEBI" id="CHEBI:15377"/>
        <dbReference type="ChEBI" id="CHEBI:15378"/>
        <dbReference type="ChEBI" id="CHEBI:17790"/>
        <dbReference type="ChEBI" id="CHEBI:29973"/>
        <dbReference type="ChEBI" id="CHEBI:82795"/>
        <dbReference type="EC" id="3.1.1.61"/>
    </reaction>
</comment>
<evidence type="ECO:0000256" key="6">
    <source>
        <dbReference type="PROSITE-ProRule" id="PRU00050"/>
    </source>
</evidence>
<dbReference type="GO" id="GO:0050568">
    <property type="term" value="F:protein-glutamine glutaminase activity"/>
    <property type="evidence" value="ECO:0007669"/>
    <property type="project" value="UniProtKB-UniRule"/>
</dbReference>
<comment type="function">
    <text evidence="5">Involved in chemotaxis. Part of a chemotaxis signal transduction system that modulates chemotaxis in response to various stimuli. Catalyzes the demethylation of specific methylglutamate residues introduced into the chemoreceptors (methyl-accepting chemotaxis proteins or MCP) by CheR. Also mediates the irreversible deamidation of specific glutamine residues to glutamic acid.</text>
</comment>
<dbReference type="SMART" id="SM00448">
    <property type="entry name" value="REC"/>
    <property type="match status" value="1"/>
</dbReference>
<dbReference type="InterPro" id="IPR035909">
    <property type="entry name" value="CheB_C"/>
</dbReference>
<name>A0A7I9VL29_9BACT</name>
<dbReference type="PROSITE" id="PS50122">
    <property type="entry name" value="CHEB"/>
    <property type="match status" value="1"/>
</dbReference>
<dbReference type="EMBL" id="BJTG01000004">
    <property type="protein sequence ID" value="GEJ57105.1"/>
    <property type="molecule type" value="Genomic_DNA"/>
</dbReference>
<evidence type="ECO:0000256" key="1">
    <source>
        <dbReference type="ARBA" id="ARBA00022490"/>
    </source>
</evidence>
<comment type="similarity">
    <text evidence="5">Belongs to the CheB family.</text>
</comment>
<evidence type="ECO:0000256" key="2">
    <source>
        <dbReference type="ARBA" id="ARBA00022500"/>
    </source>
</evidence>
<keyword evidence="2 5" id="KW-0145">Chemotaxis</keyword>
<accession>A0A7I9VL29</accession>
<comment type="catalytic activity">
    <reaction evidence="5">
        <text>L-glutaminyl-[protein] + H2O = L-glutamyl-[protein] + NH4(+)</text>
        <dbReference type="Rhea" id="RHEA:16441"/>
        <dbReference type="Rhea" id="RHEA-COMP:10207"/>
        <dbReference type="Rhea" id="RHEA-COMP:10208"/>
        <dbReference type="ChEBI" id="CHEBI:15377"/>
        <dbReference type="ChEBI" id="CHEBI:28938"/>
        <dbReference type="ChEBI" id="CHEBI:29973"/>
        <dbReference type="ChEBI" id="CHEBI:30011"/>
        <dbReference type="EC" id="3.5.1.44"/>
    </reaction>
</comment>
<evidence type="ECO:0000256" key="7">
    <source>
        <dbReference type="PROSITE-ProRule" id="PRU00169"/>
    </source>
</evidence>
<feature type="domain" description="Response regulatory" evidence="8">
    <location>
        <begin position="7"/>
        <end position="123"/>
    </location>
</feature>
<dbReference type="InterPro" id="IPR001789">
    <property type="entry name" value="Sig_transdc_resp-reg_receiver"/>
</dbReference>
<keyword evidence="3 5" id="KW-0378">Hydrolase</keyword>
<dbReference type="NCBIfam" id="NF001965">
    <property type="entry name" value="PRK00742.1"/>
    <property type="match status" value="1"/>
</dbReference>
<sequence>MSGARVKVLVVDDSAFARKVVRETLAAEPDLQVVGSARDGLEALEKIAELAPDVVTLDLSMPGLDGLGVLGSLAGRPKPRVVVVSTVESDSERGLAALEAGAVELVRKPTALATGRLLGMAGELVRAVRAAASARSPEPWEVFEAPLAAPPTAPRRRLVVLGASTGGPQAVTRLLKALPGDFPAPVAVVVHLPPGYTGPFAERLDRECALRVREAEPGLALVPGLVVVAKAGVHLKVRAGARGELTAVLDPAPADALHRPAVDQLFASAARATGAATLAAVLTGMGQDGLEGARLLRAAGADVLTETEASCVVYGMPRAVWEAGLATAEAPLSRMAAEILARL</sequence>
<dbReference type="GO" id="GO:0005737">
    <property type="term" value="C:cytoplasm"/>
    <property type="evidence" value="ECO:0007669"/>
    <property type="project" value="UniProtKB-SubCell"/>
</dbReference>
<keyword evidence="11" id="KW-1185">Reference proteome</keyword>
<feature type="active site" evidence="5 6">
    <location>
        <position position="288"/>
    </location>
</feature>
<dbReference type="CDD" id="cd17541">
    <property type="entry name" value="REC_CheB-like"/>
    <property type="match status" value="1"/>
</dbReference>
<organism evidence="10 11">
    <name type="scientific">Anaeromyxobacter diazotrophicus</name>
    <dbReference type="NCBI Taxonomy" id="2590199"/>
    <lineage>
        <taxon>Bacteria</taxon>
        <taxon>Pseudomonadati</taxon>
        <taxon>Myxococcota</taxon>
        <taxon>Myxococcia</taxon>
        <taxon>Myxococcales</taxon>
        <taxon>Cystobacterineae</taxon>
        <taxon>Anaeromyxobacteraceae</taxon>
        <taxon>Anaeromyxobacter</taxon>
    </lineage>
</organism>
<dbReference type="AlphaFoldDB" id="A0A7I9VL29"/>
<feature type="active site" evidence="5 6">
    <location>
        <position position="191"/>
    </location>
</feature>
<dbReference type="EC" id="3.5.1.44" evidence="5"/>
<proteinExistence type="inferred from homology"/>
<keyword evidence="5 7" id="KW-0597">Phosphoprotein</keyword>
<dbReference type="Pfam" id="PF00072">
    <property type="entry name" value="Response_reg"/>
    <property type="match status" value="1"/>
</dbReference>
<dbReference type="PROSITE" id="PS50110">
    <property type="entry name" value="RESPONSE_REGULATORY"/>
    <property type="match status" value="1"/>
</dbReference>
<dbReference type="SUPFAM" id="SSF52172">
    <property type="entry name" value="CheY-like"/>
    <property type="match status" value="1"/>
</dbReference>
<dbReference type="Gene3D" id="3.40.50.180">
    <property type="entry name" value="Methylesterase CheB, C-terminal domain"/>
    <property type="match status" value="1"/>
</dbReference>
<dbReference type="InterPro" id="IPR000673">
    <property type="entry name" value="Sig_transdc_resp-reg_Me-estase"/>
</dbReference>
<dbReference type="PANTHER" id="PTHR42872:SF6">
    <property type="entry name" value="PROTEIN-GLUTAMATE METHYLESTERASE_PROTEIN-GLUTAMINE GLUTAMINASE"/>
    <property type="match status" value="1"/>
</dbReference>
<feature type="domain" description="CheB-type methylesterase" evidence="9">
    <location>
        <begin position="152"/>
        <end position="343"/>
    </location>
</feature>
<evidence type="ECO:0000313" key="11">
    <source>
        <dbReference type="Proteomes" id="UP000503640"/>
    </source>
</evidence>
<dbReference type="SUPFAM" id="SSF52738">
    <property type="entry name" value="Methylesterase CheB, C-terminal domain"/>
    <property type="match status" value="1"/>
</dbReference>
<gene>
    <name evidence="10" type="primary">cheB_4</name>
    <name evidence="5" type="synonym">cheB</name>
    <name evidence="10" type="ORF">AMYX_18460</name>
</gene>
<dbReference type="GO" id="GO:0000156">
    <property type="term" value="F:phosphorelay response regulator activity"/>
    <property type="evidence" value="ECO:0007669"/>
    <property type="project" value="InterPro"/>
</dbReference>
<keyword evidence="1 5" id="KW-0963">Cytoplasm</keyword>
<dbReference type="PANTHER" id="PTHR42872">
    <property type="entry name" value="PROTEIN-GLUTAMATE METHYLESTERASE/PROTEIN-GLUTAMINE GLUTAMINASE"/>
    <property type="match status" value="1"/>
</dbReference>
<dbReference type="HAMAP" id="MF_00099">
    <property type="entry name" value="CheB_chemtxs"/>
    <property type="match status" value="1"/>
</dbReference>
<evidence type="ECO:0000259" key="9">
    <source>
        <dbReference type="PROSITE" id="PS50122"/>
    </source>
</evidence>
<feature type="modified residue" description="4-aspartylphosphate" evidence="5 7">
    <location>
        <position position="58"/>
    </location>
</feature>